<dbReference type="RefSeq" id="WP_193192567.1">
    <property type="nucleotide sequence ID" value="NZ_JACZFR010000030.1"/>
</dbReference>
<dbReference type="PANTHER" id="PTHR12110:SF53">
    <property type="entry name" value="BLR5974 PROTEIN"/>
    <property type="match status" value="1"/>
</dbReference>
<organism evidence="3 4">
    <name type="scientific">Microbulbifer taiwanensis</name>
    <dbReference type="NCBI Taxonomy" id="986746"/>
    <lineage>
        <taxon>Bacteria</taxon>
        <taxon>Pseudomonadati</taxon>
        <taxon>Pseudomonadota</taxon>
        <taxon>Gammaproteobacteria</taxon>
        <taxon>Cellvibrionales</taxon>
        <taxon>Microbulbiferaceae</taxon>
        <taxon>Microbulbifer</taxon>
    </lineage>
</organism>
<evidence type="ECO:0000313" key="4">
    <source>
        <dbReference type="Proteomes" id="UP001596425"/>
    </source>
</evidence>
<feature type="signal peptide" evidence="1">
    <location>
        <begin position="1"/>
        <end position="19"/>
    </location>
</feature>
<keyword evidence="1" id="KW-0732">Signal</keyword>
<dbReference type="SUPFAM" id="SSF51658">
    <property type="entry name" value="Xylose isomerase-like"/>
    <property type="match status" value="1"/>
</dbReference>
<dbReference type="InterPro" id="IPR013022">
    <property type="entry name" value="Xyl_isomerase-like_TIM-brl"/>
</dbReference>
<feature type="domain" description="Xylose isomerase-like TIM barrel" evidence="2">
    <location>
        <begin position="80"/>
        <end position="281"/>
    </location>
</feature>
<accession>A0ABW1YUI5</accession>
<keyword evidence="3" id="KW-0413">Isomerase</keyword>
<reference evidence="4" key="1">
    <citation type="journal article" date="2019" name="Int. J. Syst. Evol. Microbiol.">
        <title>The Global Catalogue of Microorganisms (GCM) 10K type strain sequencing project: providing services to taxonomists for standard genome sequencing and annotation.</title>
        <authorList>
            <consortium name="The Broad Institute Genomics Platform"/>
            <consortium name="The Broad Institute Genome Sequencing Center for Infectious Disease"/>
            <person name="Wu L."/>
            <person name="Ma J."/>
        </authorList>
    </citation>
    <scope>NUCLEOTIDE SEQUENCE [LARGE SCALE GENOMIC DNA]</scope>
    <source>
        <strain evidence="4">CGMCC 1.13718</strain>
    </source>
</reference>
<dbReference type="InterPro" id="IPR050312">
    <property type="entry name" value="IolE/XylAMocC-like"/>
</dbReference>
<protein>
    <submittedName>
        <fullName evidence="3">Sugar phosphate isomerase/epimerase family protein</fullName>
    </submittedName>
</protein>
<dbReference type="EMBL" id="JBHSVR010000001">
    <property type="protein sequence ID" value="MFC6635685.1"/>
    <property type="molecule type" value="Genomic_DNA"/>
</dbReference>
<proteinExistence type="predicted"/>
<sequence length="299" mass="33032">MNRRQFLIKSGGLASVALASSLLPGCQSQPGGSDRKLFELSLAQWSLHRQLRSGELKVLDFPVKTREAFDIGAVEYVNQFFMDRAEDRKFLGEMKTRASDNGVQSLLIMVDAEGDLGDPDSALRQRAVENHYKWVTAAEYLGCHSIRVNASGRGSREDVQAASVDGLRQLAQFARDYGISVIVENHGGYSSDGLWLAQVLASVDLPNCGSLPDFGNFGDYDRYLGVRQLMPYARGISAKSFEFDADGNEINTDFVRMLQIIRDAGYRGHIGIEFEGEGDEDLGVLATKKLLQQAERLLV</sequence>
<dbReference type="InterPro" id="IPR036237">
    <property type="entry name" value="Xyl_isomerase-like_sf"/>
</dbReference>
<dbReference type="GO" id="GO:0016853">
    <property type="term" value="F:isomerase activity"/>
    <property type="evidence" value="ECO:0007669"/>
    <property type="project" value="UniProtKB-KW"/>
</dbReference>
<dbReference type="Pfam" id="PF01261">
    <property type="entry name" value="AP_endonuc_2"/>
    <property type="match status" value="1"/>
</dbReference>
<feature type="chain" id="PRO_5045614586" evidence="1">
    <location>
        <begin position="20"/>
        <end position="299"/>
    </location>
</feature>
<keyword evidence="4" id="KW-1185">Reference proteome</keyword>
<evidence type="ECO:0000313" key="3">
    <source>
        <dbReference type="EMBL" id="MFC6635685.1"/>
    </source>
</evidence>
<evidence type="ECO:0000256" key="1">
    <source>
        <dbReference type="SAM" id="SignalP"/>
    </source>
</evidence>
<dbReference type="Gene3D" id="3.20.20.150">
    <property type="entry name" value="Divalent-metal-dependent TIM barrel enzymes"/>
    <property type="match status" value="1"/>
</dbReference>
<dbReference type="Proteomes" id="UP001596425">
    <property type="component" value="Unassembled WGS sequence"/>
</dbReference>
<name>A0ABW1YUI5_9GAMM</name>
<gene>
    <name evidence="3" type="ORF">ACFQBM_20645</name>
</gene>
<comment type="caution">
    <text evidence="3">The sequence shown here is derived from an EMBL/GenBank/DDBJ whole genome shotgun (WGS) entry which is preliminary data.</text>
</comment>
<dbReference type="PANTHER" id="PTHR12110">
    <property type="entry name" value="HYDROXYPYRUVATE ISOMERASE"/>
    <property type="match status" value="1"/>
</dbReference>
<evidence type="ECO:0000259" key="2">
    <source>
        <dbReference type="Pfam" id="PF01261"/>
    </source>
</evidence>